<organism evidence="1 2">
    <name type="scientific">Prolixibacter bellariivorans</name>
    <dbReference type="NCBI Taxonomy" id="314319"/>
    <lineage>
        <taxon>Bacteria</taxon>
        <taxon>Pseudomonadati</taxon>
        <taxon>Bacteroidota</taxon>
        <taxon>Bacteroidia</taxon>
        <taxon>Marinilabiliales</taxon>
        <taxon>Prolixibacteraceae</taxon>
        <taxon>Prolixibacter</taxon>
    </lineage>
</organism>
<evidence type="ECO:0000313" key="2">
    <source>
        <dbReference type="Proteomes" id="UP000391834"/>
    </source>
</evidence>
<sequence length="92" mass="10679">MSIREELMPIPLALISIAFGLKLFPEKLLSIPDKLSSIPVQLLVIRGQLFPTPDELLMTRDEMERIRFRVFFTQFDIWTVRIFLFVSPGGIE</sequence>
<proteinExistence type="predicted"/>
<reference evidence="1 2" key="1">
    <citation type="submission" date="2019-10" db="EMBL/GenBank/DDBJ databases">
        <title>Prolixibacter strains distinguished by the presence of nitrate reductase genes were adept at nitrate-dependent anaerobic corrosion of metallic iron and carbon steel.</title>
        <authorList>
            <person name="Iino T."/>
            <person name="Shono N."/>
            <person name="Ito K."/>
            <person name="Nakamura R."/>
            <person name="Sueoka K."/>
            <person name="Harayama S."/>
            <person name="Ohkuma M."/>
        </authorList>
    </citation>
    <scope>NUCLEOTIDE SEQUENCE [LARGE SCALE GENOMIC DNA]</scope>
    <source>
        <strain evidence="1 2">JCM 13498</strain>
    </source>
</reference>
<keyword evidence="2" id="KW-1185">Reference proteome</keyword>
<dbReference type="EMBL" id="BLAX01000001">
    <property type="protein sequence ID" value="GET31449.1"/>
    <property type="molecule type" value="Genomic_DNA"/>
</dbReference>
<comment type="caution">
    <text evidence="1">The sequence shown here is derived from an EMBL/GenBank/DDBJ whole genome shotgun (WGS) entry which is preliminary data.</text>
</comment>
<dbReference type="Proteomes" id="UP000391834">
    <property type="component" value="Unassembled WGS sequence"/>
</dbReference>
<name>A0A5M4AU24_9BACT</name>
<dbReference type="AlphaFoldDB" id="A0A5M4AU24"/>
<gene>
    <name evidence="1" type="ORF">PbJCM13498_03120</name>
</gene>
<accession>A0A5M4AU24</accession>
<evidence type="ECO:0000313" key="1">
    <source>
        <dbReference type="EMBL" id="GET31449.1"/>
    </source>
</evidence>
<protein>
    <submittedName>
        <fullName evidence="1">Uncharacterized protein</fullName>
    </submittedName>
</protein>